<name>A0A0A9FY62_ARUDO</name>
<dbReference type="AlphaFoldDB" id="A0A0A9FY62"/>
<protein>
    <submittedName>
        <fullName evidence="1">Uncharacterized protein</fullName>
    </submittedName>
</protein>
<proteinExistence type="predicted"/>
<reference evidence="1" key="2">
    <citation type="journal article" date="2015" name="Data Brief">
        <title>Shoot transcriptome of the giant reed, Arundo donax.</title>
        <authorList>
            <person name="Barrero R.A."/>
            <person name="Guerrero F.D."/>
            <person name="Moolhuijzen P."/>
            <person name="Goolsby J.A."/>
            <person name="Tidwell J."/>
            <person name="Bellgard S.E."/>
            <person name="Bellgard M.I."/>
        </authorList>
    </citation>
    <scope>NUCLEOTIDE SEQUENCE</scope>
    <source>
        <tissue evidence="1">Shoot tissue taken approximately 20 cm above the soil surface</tissue>
    </source>
</reference>
<dbReference type="EMBL" id="GBRH01180699">
    <property type="protein sequence ID" value="JAE17197.1"/>
    <property type="molecule type" value="Transcribed_RNA"/>
</dbReference>
<reference evidence="1" key="1">
    <citation type="submission" date="2014-09" db="EMBL/GenBank/DDBJ databases">
        <authorList>
            <person name="Magalhaes I.L.F."/>
            <person name="Oliveira U."/>
            <person name="Santos F.R."/>
            <person name="Vidigal T.H.D.A."/>
            <person name="Brescovit A.D."/>
            <person name="Santos A.J."/>
        </authorList>
    </citation>
    <scope>NUCLEOTIDE SEQUENCE</scope>
    <source>
        <tissue evidence="1">Shoot tissue taken approximately 20 cm above the soil surface</tissue>
    </source>
</reference>
<sequence>MTIPYGIIIMRQEIPALLIFCTY</sequence>
<accession>A0A0A9FY62</accession>
<organism evidence="1">
    <name type="scientific">Arundo donax</name>
    <name type="common">Giant reed</name>
    <name type="synonym">Donax arundinaceus</name>
    <dbReference type="NCBI Taxonomy" id="35708"/>
    <lineage>
        <taxon>Eukaryota</taxon>
        <taxon>Viridiplantae</taxon>
        <taxon>Streptophyta</taxon>
        <taxon>Embryophyta</taxon>
        <taxon>Tracheophyta</taxon>
        <taxon>Spermatophyta</taxon>
        <taxon>Magnoliopsida</taxon>
        <taxon>Liliopsida</taxon>
        <taxon>Poales</taxon>
        <taxon>Poaceae</taxon>
        <taxon>PACMAD clade</taxon>
        <taxon>Arundinoideae</taxon>
        <taxon>Arundineae</taxon>
        <taxon>Arundo</taxon>
    </lineage>
</organism>
<evidence type="ECO:0000313" key="1">
    <source>
        <dbReference type="EMBL" id="JAE17197.1"/>
    </source>
</evidence>